<dbReference type="EMBL" id="AB065085">
    <property type="protein sequence ID" value="BAB93522.1"/>
    <property type="molecule type" value="mRNA"/>
</dbReference>
<protein>
    <submittedName>
        <fullName evidence="1">OK/KNS-CL.3</fullName>
    </submittedName>
</protein>
<reference evidence="1" key="1">
    <citation type="submission" date="2001-07" db="EMBL/GenBank/DDBJ databases">
        <title>Genes encoded epitopes recognized by CTL established from TIL of colon cancer.</title>
        <authorList>
            <person name="Nonaka Y."/>
            <person name="Shichijo S."/>
            <person name="Itoh K."/>
        </authorList>
    </citation>
    <scope>NUCLEOTIDE SEQUENCE</scope>
</reference>
<dbReference type="AlphaFoldDB" id="Q8NI65"/>
<proteinExistence type="evidence at transcript level"/>
<sequence>MCLGEEVLETHPTHLESHGIHLACFVEVVQPNGQYLKSTVNLHTIIIGFFCYTSASGKGVSLMQAEKFRDYKV</sequence>
<gene>
    <name evidence="1" type="primary">OK/KNS-cl.3</name>
</gene>
<organism evidence="1">
    <name type="scientific">Homo sapiens</name>
    <name type="common">Human</name>
    <dbReference type="NCBI Taxonomy" id="9606"/>
    <lineage>
        <taxon>Eukaryota</taxon>
        <taxon>Metazoa</taxon>
        <taxon>Chordata</taxon>
        <taxon>Craniata</taxon>
        <taxon>Vertebrata</taxon>
        <taxon>Euteleostomi</taxon>
        <taxon>Mammalia</taxon>
        <taxon>Eutheria</taxon>
        <taxon>Euarchontoglires</taxon>
        <taxon>Primates</taxon>
        <taxon>Haplorrhini</taxon>
        <taxon>Catarrhini</taxon>
        <taxon>Hominidae</taxon>
        <taxon>Homo</taxon>
    </lineage>
</organism>
<dbReference type="DisGeNET" id="10040"/>
<accession>Q8NI65</accession>
<name>Q8NI65_HUMAN</name>
<evidence type="ECO:0000313" key="1">
    <source>
        <dbReference type="EMBL" id="BAB93522.1"/>
    </source>
</evidence>
<dbReference type="OrthoDB" id="2018246at2759"/>
<dbReference type="DNASU" id="10040"/>
<dbReference type="BioGRID-ORCS" id="10040">
    <property type="hits" value="14 hits in 1159 CRISPR screens"/>
</dbReference>